<gene>
    <name evidence="2" type="ORF">EVOR1521_LOCUS9193</name>
</gene>
<feature type="signal peptide" evidence="1">
    <location>
        <begin position="1"/>
        <end position="23"/>
    </location>
</feature>
<evidence type="ECO:0000256" key="1">
    <source>
        <dbReference type="SAM" id="SignalP"/>
    </source>
</evidence>
<evidence type="ECO:0000313" key="2">
    <source>
        <dbReference type="EMBL" id="CAJ1381539.1"/>
    </source>
</evidence>
<keyword evidence="1" id="KW-0732">Signal</keyword>
<dbReference type="Proteomes" id="UP001178507">
    <property type="component" value="Unassembled WGS sequence"/>
</dbReference>
<protein>
    <submittedName>
        <fullName evidence="2">Uncharacterized protein</fullName>
    </submittedName>
</protein>
<comment type="caution">
    <text evidence="2">The sequence shown here is derived from an EMBL/GenBank/DDBJ whole genome shotgun (WGS) entry which is preliminary data.</text>
</comment>
<evidence type="ECO:0000313" key="3">
    <source>
        <dbReference type="Proteomes" id="UP001178507"/>
    </source>
</evidence>
<accession>A0AA36MV68</accession>
<dbReference type="AlphaFoldDB" id="A0AA36MV68"/>
<name>A0AA36MV68_9DINO</name>
<organism evidence="2 3">
    <name type="scientific">Effrenium voratum</name>
    <dbReference type="NCBI Taxonomy" id="2562239"/>
    <lineage>
        <taxon>Eukaryota</taxon>
        <taxon>Sar</taxon>
        <taxon>Alveolata</taxon>
        <taxon>Dinophyceae</taxon>
        <taxon>Suessiales</taxon>
        <taxon>Symbiodiniaceae</taxon>
        <taxon>Effrenium</taxon>
    </lineage>
</organism>
<feature type="chain" id="PRO_5041211382" evidence="1">
    <location>
        <begin position="24"/>
        <end position="377"/>
    </location>
</feature>
<sequence>MLVMKLALLAAAAALKQKPSCDGWRCSPGFVRNEAYHGNAGTSDEQCCDITCSGAKVTCPAGHVMKDPHKPGVNATECCSATCASVACAYPKTSWPKGSPHLSKVSTDPLDCCQDSCAAISCPTKSAHLPAKLSSPATSPADCCAPTCESVSCPNGFEHVKDKLSEVAGDGQKCCQQKCGDLSGEHGFQCSQGWKPLGDARSCVTQPCNDMQCCMKTCQVYACPESYVSNPAHASAWPADDDTCCQKTCQIHQCGAGYVPGSNFQRNHTVGEASSVCCDKTCSLHQCSKGALVPGAGNITGGSDDVCCEPSLCALFRNLTKSKNTGCNFQDEGSCHGMYTSVNNTKLNKTEDLRCTWEASLGLCRLGNTKKPEGCRD</sequence>
<proteinExistence type="predicted"/>
<reference evidence="2" key="1">
    <citation type="submission" date="2023-08" db="EMBL/GenBank/DDBJ databases">
        <authorList>
            <person name="Chen Y."/>
            <person name="Shah S."/>
            <person name="Dougan E. K."/>
            <person name="Thang M."/>
            <person name="Chan C."/>
        </authorList>
    </citation>
    <scope>NUCLEOTIDE SEQUENCE</scope>
</reference>
<dbReference type="EMBL" id="CAUJNA010000817">
    <property type="protein sequence ID" value="CAJ1381539.1"/>
    <property type="molecule type" value="Genomic_DNA"/>
</dbReference>
<keyword evidence="3" id="KW-1185">Reference proteome</keyword>